<dbReference type="PANTHER" id="PTHR45932">
    <property type="entry name" value="PATELLIN-1"/>
    <property type="match status" value="1"/>
</dbReference>
<accession>A0A068UF64</accession>
<evidence type="ECO:0000313" key="2">
    <source>
        <dbReference type="EMBL" id="CDP06839.1"/>
    </source>
</evidence>
<dbReference type="Pfam" id="PF25099">
    <property type="entry name" value="GOLD_PATL1_C"/>
    <property type="match status" value="1"/>
</dbReference>
<dbReference type="EMBL" id="HG739107">
    <property type="protein sequence ID" value="CDP06839.1"/>
    <property type="molecule type" value="Genomic_DNA"/>
</dbReference>
<gene>
    <name evidence="2" type="ORF">GSCOC_T00023853001</name>
</gene>
<evidence type="ECO:0000259" key="1">
    <source>
        <dbReference type="Pfam" id="PF25099"/>
    </source>
</evidence>
<proteinExistence type="predicted"/>
<dbReference type="InterPro" id="IPR044834">
    <property type="entry name" value="PATL"/>
</dbReference>
<dbReference type="GO" id="GO:0008289">
    <property type="term" value="F:lipid binding"/>
    <property type="evidence" value="ECO:0007669"/>
    <property type="project" value="InterPro"/>
</dbReference>
<evidence type="ECO:0000313" key="3">
    <source>
        <dbReference type="Proteomes" id="UP000295252"/>
    </source>
</evidence>
<organism evidence="2 3">
    <name type="scientific">Coffea canephora</name>
    <name type="common">Robusta coffee</name>
    <dbReference type="NCBI Taxonomy" id="49390"/>
    <lineage>
        <taxon>Eukaryota</taxon>
        <taxon>Viridiplantae</taxon>
        <taxon>Streptophyta</taxon>
        <taxon>Embryophyta</taxon>
        <taxon>Tracheophyta</taxon>
        <taxon>Spermatophyta</taxon>
        <taxon>Magnoliopsida</taxon>
        <taxon>eudicotyledons</taxon>
        <taxon>Gunneridae</taxon>
        <taxon>Pentapetalae</taxon>
        <taxon>asterids</taxon>
        <taxon>lamiids</taxon>
        <taxon>Gentianales</taxon>
        <taxon>Rubiaceae</taxon>
        <taxon>Ixoroideae</taxon>
        <taxon>Gardenieae complex</taxon>
        <taxon>Bertiereae - Coffeeae clade</taxon>
        <taxon>Coffeeae</taxon>
        <taxon>Coffea</taxon>
    </lineage>
</organism>
<dbReference type="Proteomes" id="UP000295252">
    <property type="component" value="Chromosome IV"/>
</dbReference>
<dbReference type="InParanoid" id="A0A068UF64"/>
<dbReference type="PhylomeDB" id="A0A068UF64"/>
<protein>
    <recommendedName>
        <fullName evidence="1">Patellin-1-6 C-terminal GOLD domain-containing protein</fullName>
    </recommendedName>
</protein>
<sequence length="70" mass="7959">MSYHLRVGLQKRENDPDFFINDGVSDVTVKVGSTETIKIPLPKAGSTLVWDLTMIGWEVNYKKKFVPMCN</sequence>
<dbReference type="Gramene" id="CDP06839">
    <property type="protein sequence ID" value="CDP06839"/>
    <property type="gene ID" value="GSCOC_T00023853001"/>
</dbReference>
<dbReference type="STRING" id="49390.A0A068UF64"/>
<dbReference type="PANTHER" id="PTHR45932:SF2">
    <property type="entry name" value="PATELLIN-4"/>
    <property type="match status" value="1"/>
</dbReference>
<name>A0A068UF64_COFCA</name>
<feature type="domain" description="Patellin-1-6 C-terminal GOLD" evidence="1">
    <location>
        <begin position="30"/>
        <end position="67"/>
    </location>
</feature>
<dbReference type="AlphaFoldDB" id="A0A068UF64"/>
<reference evidence="3" key="1">
    <citation type="journal article" date="2014" name="Science">
        <title>The coffee genome provides insight into the convergent evolution of caffeine biosynthesis.</title>
        <authorList>
            <person name="Denoeud F."/>
            <person name="Carretero-Paulet L."/>
            <person name="Dereeper A."/>
            <person name="Droc G."/>
            <person name="Guyot R."/>
            <person name="Pietrella M."/>
            <person name="Zheng C."/>
            <person name="Alberti A."/>
            <person name="Anthony F."/>
            <person name="Aprea G."/>
            <person name="Aury J.M."/>
            <person name="Bento P."/>
            <person name="Bernard M."/>
            <person name="Bocs S."/>
            <person name="Campa C."/>
            <person name="Cenci A."/>
            <person name="Combes M.C."/>
            <person name="Crouzillat D."/>
            <person name="Da Silva C."/>
            <person name="Daddiego L."/>
            <person name="De Bellis F."/>
            <person name="Dussert S."/>
            <person name="Garsmeur O."/>
            <person name="Gayraud T."/>
            <person name="Guignon V."/>
            <person name="Jahn K."/>
            <person name="Jamilloux V."/>
            <person name="Joet T."/>
            <person name="Labadie K."/>
            <person name="Lan T."/>
            <person name="Leclercq J."/>
            <person name="Lepelley M."/>
            <person name="Leroy T."/>
            <person name="Li L.T."/>
            <person name="Librado P."/>
            <person name="Lopez L."/>
            <person name="Munoz A."/>
            <person name="Noel B."/>
            <person name="Pallavicini A."/>
            <person name="Perrotta G."/>
            <person name="Poncet V."/>
            <person name="Pot D."/>
            <person name="Priyono X."/>
            <person name="Rigoreau M."/>
            <person name="Rouard M."/>
            <person name="Rozas J."/>
            <person name="Tranchant-Dubreuil C."/>
            <person name="VanBuren R."/>
            <person name="Zhang Q."/>
            <person name="Andrade A.C."/>
            <person name="Argout X."/>
            <person name="Bertrand B."/>
            <person name="de Kochko A."/>
            <person name="Graziosi G."/>
            <person name="Henry R.J."/>
            <person name="Jayarama X."/>
            <person name="Ming R."/>
            <person name="Nagai C."/>
            <person name="Rounsley S."/>
            <person name="Sankoff D."/>
            <person name="Giuliano G."/>
            <person name="Albert V.A."/>
            <person name="Wincker P."/>
            <person name="Lashermes P."/>
        </authorList>
    </citation>
    <scope>NUCLEOTIDE SEQUENCE [LARGE SCALE GENOMIC DNA]</scope>
    <source>
        <strain evidence="3">cv. DH200-94</strain>
    </source>
</reference>
<keyword evidence="3" id="KW-1185">Reference proteome</keyword>
<dbReference type="InterPro" id="IPR056794">
    <property type="entry name" value="PATL1-6_C_GOLD"/>
</dbReference>